<keyword evidence="1" id="KW-1133">Transmembrane helix</keyword>
<dbReference type="AlphaFoldDB" id="A0AAV4TQH2"/>
<evidence type="ECO:0000313" key="2">
    <source>
        <dbReference type="EMBL" id="GIY48304.1"/>
    </source>
</evidence>
<evidence type="ECO:0008006" key="4">
    <source>
        <dbReference type="Google" id="ProtNLM"/>
    </source>
</evidence>
<gene>
    <name evidence="2" type="ORF">CDAR_37311</name>
</gene>
<evidence type="ECO:0000313" key="3">
    <source>
        <dbReference type="Proteomes" id="UP001054837"/>
    </source>
</evidence>
<protein>
    <recommendedName>
        <fullName evidence="4">ATP synthase F0 subunit 8</fullName>
    </recommendedName>
</protein>
<dbReference type="EMBL" id="BPLQ01010098">
    <property type="protein sequence ID" value="GIY48304.1"/>
    <property type="molecule type" value="Genomic_DNA"/>
</dbReference>
<evidence type="ECO:0000256" key="1">
    <source>
        <dbReference type="SAM" id="Phobius"/>
    </source>
</evidence>
<sequence length="183" mass="20578">MKTFKFALNAAFAISFWIWCLYQSVLYRNYSDTILLIPCVIVIQCAFKKSTSKKKTTFDRSQQTGLATAEFLKTETADSLTSTDDMKDYFSDTKYIALPIINNPMDNSIGYGIQNSKPFNPDMIPFITEHFQETSRFHHNASFVVDSKNISCSDKSVAVKGIIIDGQDGSNNAHLQSDKVNAE</sequence>
<keyword evidence="3" id="KW-1185">Reference proteome</keyword>
<organism evidence="2 3">
    <name type="scientific">Caerostris darwini</name>
    <dbReference type="NCBI Taxonomy" id="1538125"/>
    <lineage>
        <taxon>Eukaryota</taxon>
        <taxon>Metazoa</taxon>
        <taxon>Ecdysozoa</taxon>
        <taxon>Arthropoda</taxon>
        <taxon>Chelicerata</taxon>
        <taxon>Arachnida</taxon>
        <taxon>Araneae</taxon>
        <taxon>Araneomorphae</taxon>
        <taxon>Entelegynae</taxon>
        <taxon>Araneoidea</taxon>
        <taxon>Araneidae</taxon>
        <taxon>Caerostris</taxon>
    </lineage>
</organism>
<comment type="caution">
    <text evidence="2">The sequence shown here is derived from an EMBL/GenBank/DDBJ whole genome shotgun (WGS) entry which is preliminary data.</text>
</comment>
<feature type="transmembrane region" description="Helical" evidence="1">
    <location>
        <begin position="7"/>
        <end position="24"/>
    </location>
</feature>
<name>A0AAV4TQH2_9ARAC</name>
<proteinExistence type="predicted"/>
<feature type="transmembrane region" description="Helical" evidence="1">
    <location>
        <begin position="30"/>
        <end position="47"/>
    </location>
</feature>
<keyword evidence="1" id="KW-0812">Transmembrane</keyword>
<dbReference type="Proteomes" id="UP001054837">
    <property type="component" value="Unassembled WGS sequence"/>
</dbReference>
<accession>A0AAV4TQH2</accession>
<reference evidence="2 3" key="1">
    <citation type="submission" date="2021-06" db="EMBL/GenBank/DDBJ databases">
        <title>Caerostris darwini draft genome.</title>
        <authorList>
            <person name="Kono N."/>
            <person name="Arakawa K."/>
        </authorList>
    </citation>
    <scope>NUCLEOTIDE SEQUENCE [LARGE SCALE GENOMIC DNA]</scope>
</reference>
<keyword evidence="1" id="KW-0472">Membrane</keyword>